<evidence type="ECO:0000256" key="1">
    <source>
        <dbReference type="ARBA" id="ARBA00022946"/>
    </source>
</evidence>
<evidence type="ECO:0000259" key="3">
    <source>
        <dbReference type="Pfam" id="PF21864"/>
    </source>
</evidence>
<feature type="compositionally biased region" description="Pro residues" evidence="2">
    <location>
        <begin position="123"/>
        <end position="133"/>
    </location>
</feature>
<dbReference type="AlphaFoldDB" id="A0A0E0M362"/>
<dbReference type="InterPro" id="IPR054059">
    <property type="entry name" value="MORF/ORRM1/DAG-like_MORF"/>
</dbReference>
<evidence type="ECO:0000256" key="2">
    <source>
        <dbReference type="SAM" id="MobiDB-lite"/>
    </source>
</evidence>
<dbReference type="InterPro" id="IPR039206">
    <property type="entry name" value="MORF/ORRM1/DAG-like"/>
</dbReference>
<feature type="region of interest" description="Disordered" evidence="2">
    <location>
        <begin position="82"/>
        <end position="239"/>
    </location>
</feature>
<keyword evidence="1" id="KW-0809">Transit peptide</keyword>
<dbReference type="OMA" id="GGATRCY"/>
<name>A0A0E0M362_ORYPU</name>
<feature type="compositionally biased region" description="Basic and acidic residues" evidence="2">
    <location>
        <begin position="82"/>
        <end position="106"/>
    </location>
</feature>
<dbReference type="Gramene" id="OPUNC09G14290.1">
    <property type="protein sequence ID" value="OPUNC09G14290.1"/>
    <property type="gene ID" value="OPUNC09G14290"/>
</dbReference>
<feature type="compositionally biased region" description="Basic and acidic residues" evidence="2">
    <location>
        <begin position="229"/>
        <end position="239"/>
    </location>
</feature>
<accession>A0A0E0M362</accession>
<dbReference type="GO" id="GO:0016554">
    <property type="term" value="P:cytidine to uridine editing"/>
    <property type="evidence" value="ECO:0007669"/>
    <property type="project" value="InterPro"/>
</dbReference>
<evidence type="ECO:0000313" key="4">
    <source>
        <dbReference type="EnsemblPlants" id="OPUNC09G14290.1"/>
    </source>
</evidence>
<evidence type="ECO:0000313" key="5">
    <source>
        <dbReference type="Proteomes" id="UP000026962"/>
    </source>
</evidence>
<keyword evidence="5" id="KW-1185">Reference proteome</keyword>
<dbReference type="EnsemblPlants" id="OPUNC09G14290.1">
    <property type="protein sequence ID" value="OPUNC09G14290.1"/>
    <property type="gene ID" value="OPUNC09G14290"/>
</dbReference>
<dbReference type="GO" id="GO:0080156">
    <property type="term" value="P:mitochondrial mRNA modification"/>
    <property type="evidence" value="ECO:0007669"/>
    <property type="project" value="TreeGrafter"/>
</dbReference>
<protein>
    <recommendedName>
        <fullName evidence="3">MORF/ORRM1/DAG-like MORF domain-containing protein</fullName>
    </recommendedName>
</protein>
<feature type="compositionally biased region" description="Polar residues" evidence="2">
    <location>
        <begin position="140"/>
        <end position="149"/>
    </location>
</feature>
<dbReference type="GO" id="GO:0005739">
    <property type="term" value="C:mitochondrion"/>
    <property type="evidence" value="ECO:0007669"/>
    <property type="project" value="TreeGrafter"/>
</dbReference>
<sequence length="239" mass="26788">EEEARHKIYSVSTRHYFAFGALVSEELTYKLKELPKVRWVLPDSYLDVRNKDYGGEPFINGEAVPYDPKYHEEWVRNNARANERTRRNDRPRNFDRSRNFERRRENTQNFQNRDVPPGQGFNSPPPPGAPPSYHPHAPNPQASYTNYQQGGAPGYQGSNQGYQGPPPPPHSAYQGNNPGYQGGGPGYQGDNPPPYQGGNPGYAPGYHGQGGNPSYQQGGDNYNTGAPAYERDGQGRNYQ</sequence>
<dbReference type="eggNOG" id="ENOG502QS63">
    <property type="taxonomic scope" value="Eukaryota"/>
</dbReference>
<dbReference type="HOGENOM" id="CLU_046201_1_0_1"/>
<reference evidence="4" key="2">
    <citation type="submission" date="2018-05" db="EMBL/GenBank/DDBJ databases">
        <title>OpunRS2 (Oryza punctata Reference Sequence Version 2).</title>
        <authorList>
            <person name="Zhang J."/>
            <person name="Kudrna D."/>
            <person name="Lee S."/>
            <person name="Talag J."/>
            <person name="Welchert J."/>
            <person name="Wing R.A."/>
        </authorList>
    </citation>
    <scope>NUCLEOTIDE SEQUENCE [LARGE SCALE GENOMIC DNA]</scope>
</reference>
<reference evidence="4" key="1">
    <citation type="submission" date="2015-04" db="UniProtKB">
        <authorList>
            <consortium name="EnsemblPlants"/>
        </authorList>
    </citation>
    <scope>IDENTIFICATION</scope>
</reference>
<organism evidence="4">
    <name type="scientific">Oryza punctata</name>
    <name type="common">Red rice</name>
    <dbReference type="NCBI Taxonomy" id="4537"/>
    <lineage>
        <taxon>Eukaryota</taxon>
        <taxon>Viridiplantae</taxon>
        <taxon>Streptophyta</taxon>
        <taxon>Embryophyta</taxon>
        <taxon>Tracheophyta</taxon>
        <taxon>Spermatophyta</taxon>
        <taxon>Magnoliopsida</taxon>
        <taxon>Liliopsida</taxon>
        <taxon>Poales</taxon>
        <taxon>Poaceae</taxon>
        <taxon>BOP clade</taxon>
        <taxon>Oryzoideae</taxon>
        <taxon>Oryzeae</taxon>
        <taxon>Oryzinae</taxon>
        <taxon>Oryza</taxon>
    </lineage>
</organism>
<proteinExistence type="predicted"/>
<dbReference type="PANTHER" id="PTHR31346:SF4">
    <property type="entry name" value="MULTIPLE ORGANELLAR RNA EDITING FACTOR 8, CHLOROPLASTIC_MITOCHONDRIAL"/>
    <property type="match status" value="1"/>
</dbReference>
<dbReference type="PANTHER" id="PTHR31346">
    <property type="entry name" value="MULTIPLE ORGANELLAR RNA EDITING FACTOR 2, CHLOROPLASTIC-RELATED-RELATED"/>
    <property type="match status" value="1"/>
</dbReference>
<dbReference type="Pfam" id="PF21864">
    <property type="entry name" value="MORF_dom"/>
    <property type="match status" value="1"/>
</dbReference>
<dbReference type="Proteomes" id="UP000026962">
    <property type="component" value="Chromosome 9"/>
</dbReference>
<feature type="compositionally biased region" description="Polar residues" evidence="2">
    <location>
        <begin position="212"/>
        <end position="224"/>
    </location>
</feature>
<feature type="domain" description="MORF/ORRM1/DAG-like MORF" evidence="3">
    <location>
        <begin position="1"/>
        <end position="58"/>
    </location>
</feature>
<dbReference type="STRING" id="4537.A0A0E0M362"/>